<comment type="caution">
    <text evidence="1">The sequence shown here is derived from an EMBL/GenBank/DDBJ whole genome shotgun (WGS) entry which is preliminary data.</text>
</comment>
<proteinExistence type="predicted"/>
<gene>
    <name evidence="1" type="ORF">JBF12_06755</name>
</gene>
<name>A0ABS0R6J1_9ACTN</name>
<sequence length="164" mass="18261">MTCYDRLAHQLATTASGSWGEEAALWLLAEHGHWLPELHRVGLIMDGPDHDQARINWPGTESSQDDFIGTNSEHQVLSIARALVHQNFRVGLNPSELDEENRLLVLHAIAWAAGGRAWAKSLGLLRGLRCGTCDRSLKSWSGKDVMAHTRLHRPDIEDATRESV</sequence>
<dbReference type="Proteomes" id="UP000638849">
    <property type="component" value="Unassembled WGS sequence"/>
</dbReference>
<reference evidence="1 2" key="1">
    <citation type="submission" date="2020-12" db="EMBL/GenBank/DDBJ databases">
        <authorList>
            <person name="Kusuma A.B."/>
            <person name="Nouioui I."/>
            <person name="Goodfellow M."/>
        </authorList>
    </citation>
    <scope>NUCLEOTIDE SEQUENCE [LARGE SCALE GENOMIC DNA]</scope>
    <source>
        <strain evidence="1 2">DSM 41764</strain>
    </source>
</reference>
<evidence type="ECO:0000313" key="1">
    <source>
        <dbReference type="EMBL" id="MBI0312698.1"/>
    </source>
</evidence>
<keyword evidence="2" id="KW-1185">Reference proteome</keyword>
<organism evidence="1 2">
    <name type="scientific">Streptomyces javensis</name>
    <dbReference type="NCBI Taxonomy" id="114698"/>
    <lineage>
        <taxon>Bacteria</taxon>
        <taxon>Bacillati</taxon>
        <taxon>Actinomycetota</taxon>
        <taxon>Actinomycetes</taxon>
        <taxon>Kitasatosporales</taxon>
        <taxon>Streptomycetaceae</taxon>
        <taxon>Streptomyces</taxon>
        <taxon>Streptomyces violaceusniger group</taxon>
    </lineage>
</organism>
<evidence type="ECO:0000313" key="2">
    <source>
        <dbReference type="Proteomes" id="UP000638849"/>
    </source>
</evidence>
<evidence type="ECO:0008006" key="3">
    <source>
        <dbReference type="Google" id="ProtNLM"/>
    </source>
</evidence>
<protein>
    <recommendedName>
        <fullName evidence="3">C2H2-type domain-containing protein</fullName>
    </recommendedName>
</protein>
<dbReference type="EMBL" id="JAEEAQ010000040">
    <property type="protein sequence ID" value="MBI0312698.1"/>
    <property type="molecule type" value="Genomic_DNA"/>
</dbReference>
<dbReference type="RefSeq" id="WP_198275922.1">
    <property type="nucleotide sequence ID" value="NZ_BAAAIF010000018.1"/>
</dbReference>
<accession>A0ABS0R6J1</accession>